<dbReference type="HAMAP" id="MF_00934">
    <property type="entry name" value="23SrRNA_methyltr_J"/>
    <property type="match status" value="1"/>
</dbReference>
<feature type="binding site" evidence="1">
    <location>
        <position position="169"/>
    </location>
    <ligand>
        <name>S-adenosyl-L-methionine</name>
        <dbReference type="ChEBI" id="CHEBI:59789"/>
    </ligand>
</feature>
<protein>
    <recommendedName>
        <fullName evidence="1">Ribosomal RNA large subunit methyltransferase J</fullName>
        <ecNumber evidence="1">2.1.1.266</ecNumber>
    </recommendedName>
    <alternativeName>
        <fullName evidence="1">23S rRNA (adenine(2030)-N6)-methyltransferase</fullName>
    </alternativeName>
    <alternativeName>
        <fullName evidence="1">23S rRNA m6A2030 methyltransferase</fullName>
    </alternativeName>
</protein>
<evidence type="ECO:0000256" key="1">
    <source>
        <dbReference type="HAMAP-Rule" id="MF_00934"/>
    </source>
</evidence>
<reference evidence="3 4" key="1">
    <citation type="submission" date="2019-08" db="EMBL/GenBank/DDBJ databases">
        <authorList>
            <person name="Peeters C."/>
        </authorList>
    </citation>
    <scope>NUCLEOTIDE SEQUENCE [LARGE SCALE GENOMIC DNA]</scope>
    <source>
        <strain evidence="3 4">LMG 31115</strain>
    </source>
</reference>
<organism evidence="3 4">
    <name type="scientific">Pandoraea iniqua</name>
    <dbReference type="NCBI Taxonomy" id="2508288"/>
    <lineage>
        <taxon>Bacteria</taxon>
        <taxon>Pseudomonadati</taxon>
        <taxon>Pseudomonadota</taxon>
        <taxon>Betaproteobacteria</taxon>
        <taxon>Burkholderiales</taxon>
        <taxon>Burkholderiaceae</taxon>
        <taxon>Pandoraea</taxon>
    </lineage>
</organism>
<proteinExistence type="inferred from homology"/>
<accession>A0A5E4Z5B8</accession>
<dbReference type="PANTHER" id="PTHR37426">
    <property type="entry name" value="RIBOSOMAL RNA LARGE SUBUNIT METHYLTRANSFERASE J"/>
    <property type="match status" value="1"/>
</dbReference>
<comment type="similarity">
    <text evidence="1">Belongs to the RlmJ family.</text>
</comment>
<evidence type="ECO:0000313" key="4">
    <source>
        <dbReference type="Proteomes" id="UP000333828"/>
    </source>
</evidence>
<evidence type="ECO:0000313" key="3">
    <source>
        <dbReference type="EMBL" id="VVE56421.1"/>
    </source>
</evidence>
<sequence length="351" mass="38678">MFSYRHAFHAGNHADVLKHFIAVECIDYMRQKDTAFWYIDTHAGAGGYALDGKWADKTGEYHTGIGRLWERNDLPPALADYVALVREFNPDGQLRYYPGSPYFALQLLGDRDRLRLFEAHPTEQEVLRENFEAQGREVARRTMIFGADGFSGLKTILPPAPRRGFTLIDPSYEDKRDYTRTTQAVQEGLDRFPTGMYAVWYPLVQRREAAQLPERMKRLTIKDQPIKNWVHVALTVSSPVPGGMGLHGSGMFIVNPPFQLYETLKTTMPYLVKALGQDKGAQYLLEDDSHKVLLPRGGASRPSAGGRGASAGAATAAKPGTPGTSSTTGATGNSAPGRPGARTPGPRRGGR</sequence>
<feature type="binding site" evidence="1">
    <location>
        <position position="100"/>
    </location>
    <ligand>
        <name>S-adenosyl-L-methionine</name>
        <dbReference type="ChEBI" id="CHEBI:59789"/>
    </ligand>
</feature>
<keyword evidence="1" id="KW-0694">RNA-binding</keyword>
<keyword evidence="1 3" id="KW-0808">Transferase</keyword>
<dbReference type="EMBL" id="CABPSI010000007">
    <property type="protein sequence ID" value="VVE56421.1"/>
    <property type="molecule type" value="Genomic_DNA"/>
</dbReference>
<comment type="function">
    <text evidence="1">Specifically methylates the adenine in position 2030 of 23S rRNA.</text>
</comment>
<dbReference type="GO" id="GO:0005829">
    <property type="term" value="C:cytosol"/>
    <property type="evidence" value="ECO:0007669"/>
    <property type="project" value="TreeGrafter"/>
</dbReference>
<keyword evidence="4" id="KW-1185">Reference proteome</keyword>
<feature type="binding site" evidence="1">
    <location>
        <position position="118"/>
    </location>
    <ligand>
        <name>S-adenosyl-L-methionine</name>
        <dbReference type="ChEBI" id="CHEBI:59789"/>
    </ligand>
</feature>
<dbReference type="GO" id="GO:0036307">
    <property type="term" value="F:23S rRNA (adenine(2030)-N(6))-methyltransferase activity"/>
    <property type="evidence" value="ECO:0007669"/>
    <property type="project" value="UniProtKB-UniRule"/>
</dbReference>
<dbReference type="Proteomes" id="UP000333828">
    <property type="component" value="Unassembled WGS sequence"/>
</dbReference>
<comment type="catalytic activity">
    <reaction evidence="1">
        <text>adenosine(2030) in 23S rRNA + S-adenosyl-L-methionine = N(6)-methyladenosine(2030) in 23S rRNA + S-adenosyl-L-homocysteine + H(+)</text>
        <dbReference type="Rhea" id="RHEA:43736"/>
        <dbReference type="Rhea" id="RHEA-COMP:10668"/>
        <dbReference type="Rhea" id="RHEA-COMP:10669"/>
        <dbReference type="ChEBI" id="CHEBI:15378"/>
        <dbReference type="ChEBI" id="CHEBI:57856"/>
        <dbReference type="ChEBI" id="CHEBI:59789"/>
        <dbReference type="ChEBI" id="CHEBI:74411"/>
        <dbReference type="ChEBI" id="CHEBI:74449"/>
        <dbReference type="EC" id="2.1.1.266"/>
    </reaction>
</comment>
<comment type="subunit">
    <text evidence="1">Monomer.</text>
</comment>
<name>A0A5E4Z5B8_9BURK</name>
<feature type="binding site" evidence="1">
    <location>
        <begin position="148"/>
        <end position="149"/>
    </location>
    <ligand>
        <name>S-adenosyl-L-methionine</name>
        <dbReference type="ChEBI" id="CHEBI:59789"/>
    </ligand>
</feature>
<feature type="site" description="Interaction with substrate rRNA" evidence="1">
    <location>
        <position position="4"/>
    </location>
</feature>
<keyword evidence="1" id="KW-0949">S-adenosyl-L-methionine</keyword>
<keyword evidence="1" id="KW-0698">rRNA processing</keyword>
<feature type="compositionally biased region" description="Low complexity" evidence="2">
    <location>
        <begin position="295"/>
        <end position="351"/>
    </location>
</feature>
<dbReference type="GO" id="GO:0003723">
    <property type="term" value="F:RNA binding"/>
    <property type="evidence" value="ECO:0007669"/>
    <property type="project" value="UniProtKB-UniRule"/>
</dbReference>
<dbReference type="EC" id="2.1.1.266" evidence="1"/>
<feature type="active site" description="Proton acceptor" evidence="1">
    <location>
        <position position="169"/>
    </location>
</feature>
<feature type="region of interest" description="Disordered" evidence="2">
    <location>
        <begin position="294"/>
        <end position="351"/>
    </location>
</feature>
<dbReference type="SUPFAM" id="SSF53335">
    <property type="entry name" value="S-adenosyl-L-methionine-dependent methyltransferases"/>
    <property type="match status" value="1"/>
</dbReference>
<keyword evidence="1 3" id="KW-0489">Methyltransferase</keyword>
<dbReference type="AlphaFoldDB" id="A0A5E4Z5B8"/>
<evidence type="ECO:0000256" key="2">
    <source>
        <dbReference type="SAM" id="MobiDB-lite"/>
    </source>
</evidence>
<dbReference type="GO" id="GO:0070475">
    <property type="term" value="P:rRNA base methylation"/>
    <property type="evidence" value="ECO:0007669"/>
    <property type="project" value="UniProtKB-UniRule"/>
</dbReference>
<feature type="binding site" evidence="1">
    <location>
        <position position="19"/>
    </location>
    <ligand>
        <name>S-adenosyl-L-methionine</name>
        <dbReference type="ChEBI" id="CHEBI:59789"/>
    </ligand>
</feature>
<dbReference type="PANTHER" id="PTHR37426:SF1">
    <property type="entry name" value="RIBOSOMAL RNA LARGE SUBUNIT METHYLTRANSFERASE J"/>
    <property type="match status" value="1"/>
</dbReference>
<dbReference type="InterPro" id="IPR029063">
    <property type="entry name" value="SAM-dependent_MTases_sf"/>
</dbReference>
<feature type="binding site" evidence="1">
    <location>
        <position position="42"/>
    </location>
    <ligand>
        <name>S-adenosyl-L-methionine</name>
        <dbReference type="ChEBI" id="CHEBI:59789"/>
    </ligand>
</feature>
<gene>
    <name evidence="1 3" type="primary">rlmJ</name>
    <name evidence="3" type="ORF">PIN31115_05065</name>
</gene>
<dbReference type="InterPro" id="IPR007473">
    <property type="entry name" value="RlmJ"/>
</dbReference>
<dbReference type="Pfam" id="PF04378">
    <property type="entry name" value="RsmJ"/>
    <property type="match status" value="1"/>
</dbReference>
<dbReference type="Gene3D" id="3.40.50.150">
    <property type="entry name" value="Vaccinia Virus protein VP39"/>
    <property type="match status" value="1"/>
</dbReference>